<evidence type="ECO:0000313" key="1">
    <source>
        <dbReference type="EMBL" id="UQS85041.1"/>
    </source>
</evidence>
<dbReference type="SUPFAM" id="SSF88946">
    <property type="entry name" value="Sigma2 domain of RNA polymerase sigma factors"/>
    <property type="match status" value="1"/>
</dbReference>
<proteinExistence type="predicted"/>
<evidence type="ECO:0000313" key="2">
    <source>
        <dbReference type="Proteomes" id="UP000831859"/>
    </source>
</evidence>
<sequence>MENYVIDLDLIKKFKNGDDKSFNDLFIKYKPIVNKIWRQYYFNDIEIDDWYQESRIVMLKIVERFNIKKGTSFGNLYKQSLKNHLFDILRKSKAKKRLPLQKKVSFNANEDYYNNYAEDYQNINPEFALKFDIVQKKLYHRCSKFEREILVKISGSYLEEDDYKLVKFKQINNLDDNKYRNCCSRIKHKLKIILQEENILPNSDEIDYQILK</sequence>
<organism evidence="1 2">
    <name type="scientific">Apilactobacillus apisilvae</name>
    <dbReference type="NCBI Taxonomy" id="2923364"/>
    <lineage>
        <taxon>Bacteria</taxon>
        <taxon>Bacillati</taxon>
        <taxon>Bacillota</taxon>
        <taxon>Bacilli</taxon>
        <taxon>Lactobacillales</taxon>
        <taxon>Lactobacillaceae</taxon>
        <taxon>Apilactobacillus</taxon>
    </lineage>
</organism>
<dbReference type="RefSeq" id="WP_249511020.1">
    <property type="nucleotide sequence ID" value="NZ_CP093362.1"/>
</dbReference>
<name>A0ABY4PHT2_9LACO</name>
<accession>A0ABY4PHT2</accession>
<protein>
    <recommendedName>
        <fullName evidence="3">RNA polymerase sigma-70 region 2 domain-containing protein</fullName>
    </recommendedName>
</protein>
<dbReference type="Proteomes" id="UP000831859">
    <property type="component" value="Chromosome"/>
</dbReference>
<dbReference type="EMBL" id="CP093362">
    <property type="protein sequence ID" value="UQS85041.1"/>
    <property type="molecule type" value="Genomic_DNA"/>
</dbReference>
<reference evidence="1 2" key="1">
    <citation type="journal article" date="2022" name="Int. J. Syst. Evol. Microbiol.">
        <title>Apilactobacillus apisilvae sp. nov., Nicolia spurrieriana gen. nov. sp. nov., Bombilactobacillus folatiphilus sp. nov. and Bombilactobacillus thymidiniphilus sp. nov., four new lactic acid bacterial isolates from stingless bees Tetragonula carbonaria and Austroplebeia australis.</title>
        <authorList>
            <person name="Oliphant S.A."/>
            <person name="Watson-Haigh N.S."/>
            <person name="Sumby K.M."/>
            <person name="Gardner J."/>
            <person name="Groom S."/>
            <person name="Jiranek V."/>
        </authorList>
    </citation>
    <scope>NUCLEOTIDE SEQUENCE [LARGE SCALE GENOMIC DNA]</scope>
    <source>
        <strain evidence="1 2">SG5_A10</strain>
    </source>
</reference>
<dbReference type="Gene3D" id="1.10.1740.10">
    <property type="match status" value="1"/>
</dbReference>
<dbReference type="InterPro" id="IPR013325">
    <property type="entry name" value="RNA_pol_sigma_r2"/>
</dbReference>
<evidence type="ECO:0008006" key="3">
    <source>
        <dbReference type="Google" id="ProtNLM"/>
    </source>
</evidence>
<keyword evidence="2" id="KW-1185">Reference proteome</keyword>
<gene>
    <name evidence="1" type="ORF">MOO46_00070</name>
</gene>